<dbReference type="EMBL" id="KK853240">
    <property type="protein sequence ID" value="KDR09475.1"/>
    <property type="molecule type" value="Genomic_DNA"/>
</dbReference>
<dbReference type="Proteomes" id="UP000027135">
    <property type="component" value="Unassembled WGS sequence"/>
</dbReference>
<proteinExistence type="predicted"/>
<keyword evidence="2" id="KW-1185">Reference proteome</keyword>
<organism evidence="1 2">
    <name type="scientific">Zootermopsis nevadensis</name>
    <name type="common">Dampwood termite</name>
    <dbReference type="NCBI Taxonomy" id="136037"/>
    <lineage>
        <taxon>Eukaryota</taxon>
        <taxon>Metazoa</taxon>
        <taxon>Ecdysozoa</taxon>
        <taxon>Arthropoda</taxon>
        <taxon>Hexapoda</taxon>
        <taxon>Insecta</taxon>
        <taxon>Pterygota</taxon>
        <taxon>Neoptera</taxon>
        <taxon>Polyneoptera</taxon>
        <taxon>Dictyoptera</taxon>
        <taxon>Blattodea</taxon>
        <taxon>Blattoidea</taxon>
        <taxon>Termitoidae</taxon>
        <taxon>Termopsidae</taxon>
        <taxon>Zootermopsis</taxon>
    </lineage>
</organism>
<dbReference type="InParanoid" id="A0A067QKP1"/>
<accession>A0A067QKP1</accession>
<evidence type="ECO:0000313" key="1">
    <source>
        <dbReference type="EMBL" id="KDR09475.1"/>
    </source>
</evidence>
<protein>
    <submittedName>
        <fullName evidence="1">Uncharacterized protein</fullName>
    </submittedName>
</protein>
<reference evidence="1 2" key="1">
    <citation type="journal article" date="2014" name="Nat. Commun.">
        <title>Molecular traces of alternative social organization in a termite genome.</title>
        <authorList>
            <person name="Terrapon N."/>
            <person name="Li C."/>
            <person name="Robertson H.M."/>
            <person name="Ji L."/>
            <person name="Meng X."/>
            <person name="Booth W."/>
            <person name="Chen Z."/>
            <person name="Childers C.P."/>
            <person name="Glastad K.M."/>
            <person name="Gokhale K."/>
            <person name="Gowin J."/>
            <person name="Gronenberg W."/>
            <person name="Hermansen R.A."/>
            <person name="Hu H."/>
            <person name="Hunt B.G."/>
            <person name="Huylmans A.K."/>
            <person name="Khalil S.M."/>
            <person name="Mitchell R.D."/>
            <person name="Munoz-Torres M.C."/>
            <person name="Mustard J.A."/>
            <person name="Pan H."/>
            <person name="Reese J.T."/>
            <person name="Scharf M.E."/>
            <person name="Sun F."/>
            <person name="Vogel H."/>
            <person name="Xiao J."/>
            <person name="Yang W."/>
            <person name="Yang Z."/>
            <person name="Yang Z."/>
            <person name="Zhou J."/>
            <person name="Zhu J."/>
            <person name="Brent C.S."/>
            <person name="Elsik C.G."/>
            <person name="Goodisman M.A."/>
            <person name="Liberles D.A."/>
            <person name="Roe R.M."/>
            <person name="Vargo E.L."/>
            <person name="Vilcinskas A."/>
            <person name="Wang J."/>
            <person name="Bornberg-Bauer E."/>
            <person name="Korb J."/>
            <person name="Zhang G."/>
            <person name="Liebig J."/>
        </authorList>
    </citation>
    <scope>NUCLEOTIDE SEQUENCE [LARGE SCALE GENOMIC DNA]</scope>
    <source>
        <tissue evidence="1">Whole organism</tissue>
    </source>
</reference>
<sequence>MDGNMILAERCNRQADTHNVPQDCATGWFPTQARNLFLKNV</sequence>
<evidence type="ECO:0000313" key="2">
    <source>
        <dbReference type="Proteomes" id="UP000027135"/>
    </source>
</evidence>
<dbReference type="AlphaFoldDB" id="A0A067QKP1"/>
<name>A0A067QKP1_ZOONE</name>
<gene>
    <name evidence="1" type="ORF">L798_00867</name>
</gene>